<dbReference type="AlphaFoldDB" id="A0A9D2B237"/>
<dbReference type="EMBL" id="DXEV01000183">
    <property type="protein sequence ID" value="HIX57656.1"/>
    <property type="molecule type" value="Genomic_DNA"/>
</dbReference>
<evidence type="ECO:0000256" key="1">
    <source>
        <dbReference type="SAM" id="MobiDB-lite"/>
    </source>
</evidence>
<organism evidence="2 3">
    <name type="scientific">Candidatus Anaerobiospirillum pullistercoris</name>
    <dbReference type="NCBI Taxonomy" id="2838452"/>
    <lineage>
        <taxon>Bacteria</taxon>
        <taxon>Pseudomonadati</taxon>
        <taxon>Pseudomonadota</taxon>
        <taxon>Gammaproteobacteria</taxon>
        <taxon>Aeromonadales</taxon>
        <taxon>Succinivibrionaceae</taxon>
        <taxon>Anaerobiospirillum</taxon>
    </lineage>
</organism>
<comment type="caution">
    <text evidence="2">The sequence shown here is derived from an EMBL/GenBank/DDBJ whole genome shotgun (WGS) entry which is preliminary data.</text>
</comment>
<reference evidence="2" key="1">
    <citation type="journal article" date="2021" name="PeerJ">
        <title>Extensive microbial diversity within the chicken gut microbiome revealed by metagenomics and culture.</title>
        <authorList>
            <person name="Gilroy R."/>
            <person name="Ravi A."/>
            <person name="Getino M."/>
            <person name="Pursley I."/>
            <person name="Horton D.L."/>
            <person name="Alikhan N.F."/>
            <person name="Baker D."/>
            <person name="Gharbi K."/>
            <person name="Hall N."/>
            <person name="Watson M."/>
            <person name="Adriaenssens E.M."/>
            <person name="Foster-Nyarko E."/>
            <person name="Jarju S."/>
            <person name="Secka A."/>
            <person name="Antonio M."/>
            <person name="Oren A."/>
            <person name="Chaudhuri R.R."/>
            <person name="La Ragione R."/>
            <person name="Hildebrand F."/>
            <person name="Pallen M.J."/>
        </authorList>
    </citation>
    <scope>NUCLEOTIDE SEQUENCE</scope>
    <source>
        <strain evidence="2">USASDec5-558</strain>
    </source>
</reference>
<name>A0A9D2B237_9GAMM</name>
<gene>
    <name evidence="2" type="ORF">H9850_09335</name>
</gene>
<feature type="region of interest" description="Disordered" evidence="1">
    <location>
        <begin position="455"/>
        <end position="479"/>
    </location>
</feature>
<feature type="region of interest" description="Disordered" evidence="1">
    <location>
        <begin position="655"/>
        <end position="682"/>
    </location>
</feature>
<evidence type="ECO:0000313" key="2">
    <source>
        <dbReference type="EMBL" id="HIX57656.1"/>
    </source>
</evidence>
<feature type="compositionally biased region" description="Polar residues" evidence="1">
    <location>
        <begin position="669"/>
        <end position="682"/>
    </location>
</feature>
<dbReference type="Proteomes" id="UP000886829">
    <property type="component" value="Unassembled WGS sequence"/>
</dbReference>
<evidence type="ECO:0000313" key="3">
    <source>
        <dbReference type="Proteomes" id="UP000886829"/>
    </source>
</evidence>
<protein>
    <submittedName>
        <fullName evidence="2">Uncharacterized protein</fullName>
    </submittedName>
</protein>
<sequence>MEQDIHTRLMQQLQGQEGIERAMIAAQNAYPRLFAQIEELVTPNGSNADEISDYLLHVIEAFVQLQQSPLVTNSTCHEIFNVFSAVEQSYHLPPNAAQQARASIAPSSFALTLDTALMITLLAMMAGLKDLKTIASYSNYANQYLQLLLPAMMHPRYRISSVNCRTVMRLFNYELLHGFLTNFFTRAKVATQLSPASLLGQVQPSLAQLPQKGLQGLNYHDLAGFIPCLGLDHGLLLGPRALLFLCADRLLLNDYDYLLSLNHLQPQAVQQLQLRLAQRSRSKFLIDKIDPYYDLLDEISEDMRSVVCIRRRNNQGLWEDFFFVSTLEPNTSSLYRIQADYGDCEIALQQNTSYLMSVAKNEEELKDDFLPQRDDFNRFIVDVLNHERKLIEQVDGVEALRPWEEVLFRNGTIPHYAMACLCYYFLADILDPKSIAQQHRQQMLSTMSKPSLTTILRSSHGFNPNSSNEQTSSWASSPSVNRGINVGTSSALGAPNTIGVPSALVASNALGSANTLGAPNVLGVPSAPSFASVSGQPSVGAAAFPYRHSSPLQAQASSAMQAQLQAQAQEQARVFAQQAPRSVATAGTAPAAGTTASAVATADSSVTSSTDYRMGPGMDMVYRPRRIYGSHAYARARMAYAQTQGLDDLPSDASQLSPYPQGSAAARLTQMNQSATQSTPDAVTVHEQSAVANQRRTIAAARFARNQQR</sequence>
<reference evidence="2" key="2">
    <citation type="submission" date="2021-04" db="EMBL/GenBank/DDBJ databases">
        <authorList>
            <person name="Gilroy R."/>
        </authorList>
    </citation>
    <scope>NUCLEOTIDE SEQUENCE</scope>
    <source>
        <strain evidence="2">USASDec5-558</strain>
    </source>
</reference>
<accession>A0A9D2B237</accession>
<proteinExistence type="predicted"/>